<dbReference type="RefSeq" id="XP_026136814.1">
    <property type="nucleotide sequence ID" value="XM_026281029.1"/>
</dbReference>
<dbReference type="InterPro" id="IPR012337">
    <property type="entry name" value="RNaseH-like_sf"/>
</dbReference>
<evidence type="ECO:0000313" key="12">
    <source>
        <dbReference type="RefSeq" id="XP_026136819.1"/>
    </source>
</evidence>
<dbReference type="InterPro" id="IPR043128">
    <property type="entry name" value="Rev_trsase/Diguanyl_cyclase"/>
</dbReference>
<dbReference type="Pfam" id="PF05380">
    <property type="entry name" value="Peptidase_A17"/>
    <property type="match status" value="1"/>
</dbReference>
<evidence type="ECO:0000313" key="7">
    <source>
        <dbReference type="RefSeq" id="XP_026136814.1"/>
    </source>
</evidence>
<dbReference type="RefSeq" id="XP_026136825.1">
    <property type="nucleotide sequence ID" value="XM_026281040.1"/>
</dbReference>
<dbReference type="InterPro" id="IPR041588">
    <property type="entry name" value="Integrase_H2C2"/>
</dbReference>
<dbReference type="InterPro" id="IPR008042">
    <property type="entry name" value="Retrotrans_Pao"/>
</dbReference>
<dbReference type="GO" id="GO:0003676">
    <property type="term" value="F:nucleic acid binding"/>
    <property type="evidence" value="ECO:0007669"/>
    <property type="project" value="InterPro"/>
</dbReference>
<evidence type="ECO:0000259" key="4">
    <source>
        <dbReference type="PROSITE" id="PS50994"/>
    </source>
</evidence>
<feature type="region of interest" description="Disordered" evidence="3">
    <location>
        <begin position="1"/>
        <end position="54"/>
    </location>
</feature>
<evidence type="ECO:0000313" key="14">
    <source>
        <dbReference type="RefSeq" id="XP_026136821.1"/>
    </source>
</evidence>
<dbReference type="Pfam" id="PF00078">
    <property type="entry name" value="RVT_1"/>
    <property type="match status" value="1"/>
</dbReference>
<dbReference type="InterPro" id="IPR001584">
    <property type="entry name" value="Integrase_cat-core"/>
</dbReference>
<dbReference type="OrthoDB" id="10064741at2759"/>
<dbReference type="Pfam" id="PF17921">
    <property type="entry name" value="Integrase_H2C2"/>
    <property type="match status" value="1"/>
</dbReference>
<comment type="similarity">
    <text evidence="1">Belongs to the beta type-B retroviral polymerase family. HERV class-II K(HML-2) pol subfamily.</text>
</comment>
<keyword evidence="5" id="KW-1185">Reference proteome</keyword>
<dbReference type="InterPro" id="IPR036397">
    <property type="entry name" value="RNaseH_sf"/>
</dbReference>
<dbReference type="Gene3D" id="3.30.70.270">
    <property type="match status" value="1"/>
</dbReference>
<organism evidence="5 6">
    <name type="scientific">Carassius auratus</name>
    <name type="common">Goldfish</name>
    <dbReference type="NCBI Taxonomy" id="7957"/>
    <lineage>
        <taxon>Eukaryota</taxon>
        <taxon>Metazoa</taxon>
        <taxon>Chordata</taxon>
        <taxon>Craniata</taxon>
        <taxon>Vertebrata</taxon>
        <taxon>Euteleostomi</taxon>
        <taxon>Actinopterygii</taxon>
        <taxon>Neopterygii</taxon>
        <taxon>Teleostei</taxon>
        <taxon>Ostariophysi</taxon>
        <taxon>Cypriniformes</taxon>
        <taxon>Cyprinidae</taxon>
        <taxon>Cyprininae</taxon>
        <taxon>Carassius</taxon>
    </lineage>
</organism>
<feature type="compositionally biased region" description="Basic and acidic residues" evidence="3">
    <location>
        <begin position="7"/>
        <end position="23"/>
    </location>
</feature>
<dbReference type="RefSeq" id="XP_026136813.1">
    <property type="nucleotide sequence ID" value="XM_026281028.1"/>
</dbReference>
<dbReference type="RefSeq" id="XP_026136823.1">
    <property type="nucleotide sequence ID" value="XM_026281038.1"/>
</dbReference>
<dbReference type="RefSeq" id="XP_026136821.1">
    <property type="nucleotide sequence ID" value="XM_026281036.1"/>
</dbReference>
<evidence type="ECO:0000313" key="5">
    <source>
        <dbReference type="Proteomes" id="UP000515129"/>
    </source>
</evidence>
<dbReference type="RefSeq" id="XP_026136824.1">
    <property type="nucleotide sequence ID" value="XM_026281039.1"/>
</dbReference>
<dbReference type="Pfam" id="PF18701">
    <property type="entry name" value="DUF5641"/>
    <property type="match status" value="1"/>
</dbReference>
<gene>
    <name evidence="6 7 8 9 10 11 12 13 14 15 16 17 18" type="primary">LOC113114208</name>
</gene>
<dbReference type="RefSeq" id="XP_026136826.1">
    <property type="nucleotide sequence ID" value="XM_026281041.1"/>
</dbReference>
<dbReference type="InterPro" id="IPR043502">
    <property type="entry name" value="DNA/RNA_pol_sf"/>
</dbReference>
<proteinExistence type="inferred from homology"/>
<evidence type="ECO:0000256" key="3">
    <source>
        <dbReference type="SAM" id="MobiDB-lite"/>
    </source>
</evidence>
<evidence type="ECO:0000313" key="9">
    <source>
        <dbReference type="RefSeq" id="XP_026136816.1"/>
    </source>
</evidence>
<dbReference type="RefSeq" id="XP_026136819.1">
    <property type="nucleotide sequence ID" value="XM_026281034.1"/>
</dbReference>
<dbReference type="KEGG" id="caua:113114208"/>
<dbReference type="GO" id="GO:0004523">
    <property type="term" value="F:RNA-DNA hybrid ribonuclease activity"/>
    <property type="evidence" value="ECO:0007669"/>
    <property type="project" value="UniProtKB-EC"/>
</dbReference>
<accession>A0A6P6QTR8</accession>
<evidence type="ECO:0000313" key="17">
    <source>
        <dbReference type="RefSeq" id="XP_026136825.1"/>
    </source>
</evidence>
<evidence type="ECO:0000256" key="2">
    <source>
        <dbReference type="ARBA" id="ARBA00012180"/>
    </source>
</evidence>
<feature type="compositionally biased region" description="Polar residues" evidence="3">
    <location>
        <begin position="33"/>
        <end position="53"/>
    </location>
</feature>
<dbReference type="InterPro" id="IPR040676">
    <property type="entry name" value="DUF5641"/>
</dbReference>
<evidence type="ECO:0000313" key="8">
    <source>
        <dbReference type="RefSeq" id="XP_026136815.1"/>
    </source>
</evidence>
<evidence type="ECO:0000313" key="11">
    <source>
        <dbReference type="RefSeq" id="XP_026136818.1"/>
    </source>
</evidence>
<feature type="region of interest" description="Disordered" evidence="3">
    <location>
        <begin position="462"/>
        <end position="497"/>
    </location>
</feature>
<dbReference type="GeneID" id="113114208"/>
<protein>
    <recommendedName>
        <fullName evidence="2">ribonuclease H</fullName>
        <ecNumber evidence="2">3.1.26.4</ecNumber>
    </recommendedName>
</protein>
<dbReference type="SUPFAM" id="SSF56672">
    <property type="entry name" value="DNA/RNA polymerases"/>
    <property type="match status" value="1"/>
</dbReference>
<dbReference type="RefSeq" id="XP_026136816.1">
    <property type="nucleotide sequence ID" value="XM_026281031.1"/>
</dbReference>
<dbReference type="RefSeq" id="XP_026136820.1">
    <property type="nucleotide sequence ID" value="XM_026281035.1"/>
</dbReference>
<feature type="compositionally biased region" description="Basic and acidic residues" evidence="3">
    <location>
        <begin position="465"/>
        <end position="481"/>
    </location>
</feature>
<dbReference type="PROSITE" id="PS50994">
    <property type="entry name" value="INTEGRASE"/>
    <property type="match status" value="1"/>
</dbReference>
<dbReference type="Proteomes" id="UP000515129">
    <property type="component" value="Chromosome 14"/>
</dbReference>
<evidence type="ECO:0000256" key="1">
    <source>
        <dbReference type="ARBA" id="ARBA00010879"/>
    </source>
</evidence>
<evidence type="ECO:0000313" key="6">
    <source>
        <dbReference type="RefSeq" id="XP_026136813.1"/>
    </source>
</evidence>
<dbReference type="EC" id="3.1.26.4" evidence="2"/>
<dbReference type="Gene3D" id="3.30.420.10">
    <property type="entry name" value="Ribonuclease H-like superfamily/Ribonuclease H"/>
    <property type="match status" value="1"/>
</dbReference>
<dbReference type="RefSeq" id="XP_026136815.1">
    <property type="nucleotide sequence ID" value="XM_026281030.1"/>
</dbReference>
<feature type="compositionally biased region" description="Basic and acidic residues" evidence="3">
    <location>
        <begin position="231"/>
        <end position="240"/>
    </location>
</feature>
<reference evidence="6 7" key="1">
    <citation type="submission" date="2025-04" db="UniProtKB">
        <authorList>
            <consortium name="RefSeq"/>
        </authorList>
    </citation>
    <scope>IDENTIFICATION</scope>
    <source>
        <strain evidence="6 7">Wakin</strain>
        <tissue evidence="6 7">Muscle</tissue>
    </source>
</reference>
<sequence>MFSDQYTRTEDARPRRETRRPAWMEDYDIPPQALQQPSRLPQQSVSLSEQQRPYDSMVRFPERHARMTPLTPPLLHEDGSVIRGAEAVYPRQFEYTEPLFQSTPASARSRPAPETTPEVLEALYKLQEDNLRLQQQVMDMHRRLEARTALSPLPTTAPPQQQYNIEQDGGAYQTKPITPLVQVSGHTLPTNDDDWPPPPPPVADVYQPPSQDLMAELITALRDIRITQQKESPRHPEPHHSVPGVQTPEYCVPYTPQRCESLHEELQPSHYHETVYRGPKPTIPTFTKGDPREFARLKVALENLLPVDATERFKYQILVDHLKYEEALLIADSYTNSLQPYTDTMTSLIEHYGQPHQLALRKIADLMEAPNIARGDSSEFKRFALKVRALVAMLDQLGDTGKTELYCGSHVTRLMSKLPHDIRAEFKRFLYPMRVTIPSLLHFSDWLDYELKMQETVYEPLTSENKSRAGPRTERRRDTRSGKNTNIMHTTDQPEGTLAVEKALSSTKQPERTAYCPYCSNTQHFLDKCANFAQLTVEQITAWIKTNKRCWRCGRTHQAAQCRLKMTCHKCKGRHLQALHEVNIKPAAEDTSCLISTTNEVLYVDRRAGCSQVLLKVSKVLLRNGEHTLETYAILDDGSERTILLPAAAQSLKLTGEPENLILRTVRQDIRVLHGTAVSFSISPVDHPKKSYKIHRAFTADQLGLAEHTYSMKALQRKHKHLRGLPLQTINRVQPLLLIGSDYTHLITPVEPVRVGTHGGPAAVKTKLGWTLQGPIRYSKAQATSQQCLHISTLSPTNELLQSVERLWQLDVLPYRSEKLVTRSRQDQEAVRLLEAKTTRVDVDGIQRYATPLLRVKNMPLLQAPKEAVLANLRSTERRLRRDPQRAAAYCAEIGKLENAGYAVKVSEDELSKSAESWFIPHHMVSHNGKNRIVFNCSFKYKENNLNELLLPGPTLSSSLLGVLLRFREHAIAISSDIKGMFHQVRLLPEDKPLLRFLWRDLKTEEPPSIYTWQVLPFGTTCSPCCATYALQKHVFDHSQPGEDVRVSIERSFYVDNCLQSLPSVEEARHLVDKLTSLLATGGFELRQWASNTPEVISHLPKEARSESSELWLNESGTDPQELALGLRWLCNSDTLRYKYHMLDQPTPTMRNIYRVLARLFDPLGFIVPFTTRAKVLVQHLWDKQRDWDDPSLPEDVLQPWIMWEKELQYLSQILLPRCYVSPEMNTSNLQRDLHIFADASEKAYGSVAYLRTESSQGCVEVSFLHARSRVAPKKQQSIPRLELCAALTAAQLAALLQRELTVNIRNVICWTDSTTVLTWLQSDSCRYKVFVGTRIAEIQELTDVRAWRYVDSANNPADDITRGKTLLELAGKNRWSQGPAFLQQSPEFWPTQPATEMTENPAELRKPTICCLTTSIQTSLLSNVNQFSSFRALIEAVAQSSPVSSVSPVSLSADDYREAEREVLRRAQQDSFAEELSLLSTGKPVAATSRLISLAPEYDKTVRLIRVGGRLRRSDQLEPDSIHPVVLDHQHKVTQLIIQDMDKSLHHPGSERLFAELRRKYWILHGREAVKRHQHSCPDCQRWRASPVVPKMADLPQSRLQLLKPPFFSTGMDCFGPFTVKVGRRHEKRWGILFKCMTTRAVHVDVLSSMDSDSFLMALRRFIARRGKPAELWSDQGTNFKGGERELQEAFRSLHSTLQTQLAKHQIRFQFNPPSAPHFGGVWEREVRSVKAALYATIQSQTVPEEVLRTVLIEVEGILNSKPLGYVSTDVADADPVTPNLLLMGRLDPSLPQAVYAESELLSRRRWRHTQVLADQFWSHFILHYLPTLQTRSKWHKDPAQLKTGTIVMVVDPQLPRAQWPLGHVTEVIPGTDGRVRTAVVKVKDKIYTRPVARLVALPAIPDTDMVSPS</sequence>
<feature type="compositionally biased region" description="Polar residues" evidence="3">
    <location>
        <begin position="482"/>
        <end position="494"/>
    </location>
</feature>
<evidence type="ECO:0000313" key="16">
    <source>
        <dbReference type="RefSeq" id="XP_026136824.1"/>
    </source>
</evidence>
<dbReference type="CDD" id="cd01644">
    <property type="entry name" value="RT_pepA17"/>
    <property type="match status" value="1"/>
</dbReference>
<evidence type="ECO:0000313" key="18">
    <source>
        <dbReference type="RefSeq" id="XP_026136826.1"/>
    </source>
</evidence>
<feature type="domain" description="Integrase catalytic" evidence="4">
    <location>
        <begin position="1602"/>
        <end position="1788"/>
    </location>
</feature>
<dbReference type="PANTHER" id="PTHR47331">
    <property type="entry name" value="PHD-TYPE DOMAIN-CONTAINING PROTEIN"/>
    <property type="match status" value="1"/>
</dbReference>
<evidence type="ECO:0000313" key="15">
    <source>
        <dbReference type="RefSeq" id="XP_026136823.1"/>
    </source>
</evidence>
<dbReference type="Gene3D" id="3.10.10.10">
    <property type="entry name" value="HIV Type 1 Reverse Transcriptase, subunit A, domain 1"/>
    <property type="match status" value="1"/>
</dbReference>
<dbReference type="SUPFAM" id="SSF53098">
    <property type="entry name" value="Ribonuclease H-like"/>
    <property type="match status" value="1"/>
</dbReference>
<dbReference type="PANTHER" id="PTHR47331:SF5">
    <property type="entry name" value="RIBONUCLEASE H"/>
    <property type="match status" value="1"/>
</dbReference>
<name>A0A6P6QTR8_CARAU</name>
<dbReference type="RefSeq" id="XP_026136818.1">
    <property type="nucleotide sequence ID" value="XM_026281033.1"/>
</dbReference>
<evidence type="ECO:0000313" key="13">
    <source>
        <dbReference type="RefSeq" id="XP_026136820.1"/>
    </source>
</evidence>
<dbReference type="GO" id="GO:0015074">
    <property type="term" value="P:DNA integration"/>
    <property type="evidence" value="ECO:0007669"/>
    <property type="project" value="InterPro"/>
</dbReference>
<evidence type="ECO:0000313" key="10">
    <source>
        <dbReference type="RefSeq" id="XP_026136817.1"/>
    </source>
</evidence>
<feature type="region of interest" description="Disordered" evidence="3">
    <location>
        <begin position="229"/>
        <end position="249"/>
    </location>
</feature>
<dbReference type="RefSeq" id="XP_026136817.1">
    <property type="nucleotide sequence ID" value="XM_026281032.1"/>
</dbReference>
<dbReference type="InterPro" id="IPR000477">
    <property type="entry name" value="RT_dom"/>
</dbReference>